<dbReference type="EMBL" id="CP094532">
    <property type="protein sequence ID" value="UOE39788.1"/>
    <property type="molecule type" value="Genomic_DNA"/>
</dbReference>
<dbReference type="RefSeq" id="WP_243547600.1">
    <property type="nucleotide sequence ID" value="NZ_CP094532.1"/>
</dbReference>
<name>A0ABY4BKR8_9FLAO</name>
<gene>
    <name evidence="2" type="ORF">MTP09_07585</name>
</gene>
<keyword evidence="3" id="KW-1185">Reference proteome</keyword>
<evidence type="ECO:0000313" key="3">
    <source>
        <dbReference type="Proteomes" id="UP000831460"/>
    </source>
</evidence>
<feature type="transmembrane region" description="Helical" evidence="1">
    <location>
        <begin position="6"/>
        <end position="24"/>
    </location>
</feature>
<dbReference type="Proteomes" id="UP000831460">
    <property type="component" value="Chromosome"/>
</dbReference>
<proteinExistence type="predicted"/>
<accession>A0ABY4BKR8</accession>
<dbReference type="Pfam" id="PF12650">
    <property type="entry name" value="DUF3784"/>
    <property type="match status" value="1"/>
</dbReference>
<sequence length="242" mass="27962">MIVPITILSILFIGIGFIITEKNAKYLLSGYNTMSENERGKFDIKSYIPYFRNFHIFLGLSLFVICLSVYYFIDPDWSGIVMTTYPIIAYIFFVWKGNQFSKLNNKKSNRKTIMTMIFLVVVFITIAGMFLNSLNDNNIDITGNTIKIKGDYGMELKKSDIKSIKLVNELPEISYKMNGFALQNVKKGYFKTKTGEKVKLFINSDKYPLIYIITEDNQKIYYSSKEKSNNIVFKDLKTAISK</sequence>
<keyword evidence="1" id="KW-0472">Membrane</keyword>
<evidence type="ECO:0000256" key="1">
    <source>
        <dbReference type="SAM" id="Phobius"/>
    </source>
</evidence>
<feature type="transmembrane region" description="Helical" evidence="1">
    <location>
        <begin position="79"/>
        <end position="95"/>
    </location>
</feature>
<feature type="transmembrane region" description="Helical" evidence="1">
    <location>
        <begin position="54"/>
        <end position="73"/>
    </location>
</feature>
<dbReference type="InterPro" id="IPR017259">
    <property type="entry name" value="UCP037672"/>
</dbReference>
<keyword evidence="1" id="KW-0812">Transmembrane</keyword>
<organism evidence="2 3">
    <name type="scientific">Chryseobacterium suipulveris</name>
    <dbReference type="NCBI Taxonomy" id="2929800"/>
    <lineage>
        <taxon>Bacteria</taxon>
        <taxon>Pseudomonadati</taxon>
        <taxon>Bacteroidota</taxon>
        <taxon>Flavobacteriia</taxon>
        <taxon>Flavobacteriales</taxon>
        <taxon>Weeksellaceae</taxon>
        <taxon>Chryseobacterium group</taxon>
        <taxon>Chryseobacterium</taxon>
    </lineage>
</organism>
<protein>
    <submittedName>
        <fullName evidence="2">DUF3784 domain-containing protein</fullName>
    </submittedName>
</protein>
<feature type="transmembrane region" description="Helical" evidence="1">
    <location>
        <begin position="116"/>
        <end position="134"/>
    </location>
</feature>
<evidence type="ECO:0000313" key="2">
    <source>
        <dbReference type="EMBL" id="UOE39788.1"/>
    </source>
</evidence>
<keyword evidence="1" id="KW-1133">Transmembrane helix</keyword>
<reference evidence="2 3" key="1">
    <citation type="submission" date="2022-03" db="EMBL/GenBank/DDBJ databases">
        <title>Chryseobacterium sp. isolated from particulate matters in swine house.</title>
        <authorList>
            <person name="Won M."/>
            <person name="Kim S.-J."/>
            <person name="Kwon S.-W."/>
        </authorList>
    </citation>
    <scope>NUCLEOTIDE SEQUENCE [LARGE SCALE GENOMIC DNA]</scope>
    <source>
        <strain evidence="2 3">SC2-2</strain>
    </source>
</reference>